<dbReference type="GO" id="GO:0003841">
    <property type="term" value="F:1-acylglycerol-3-phosphate O-acyltransferase activity"/>
    <property type="evidence" value="ECO:0007669"/>
    <property type="project" value="UniProtKB-EC"/>
</dbReference>
<dbReference type="GO" id="GO:0006654">
    <property type="term" value="P:phosphatidic acid biosynthetic process"/>
    <property type="evidence" value="ECO:0007669"/>
    <property type="project" value="TreeGrafter"/>
</dbReference>
<accession>A0A3B1CCV3</accession>
<dbReference type="InterPro" id="IPR002123">
    <property type="entry name" value="Plipid/glycerol_acylTrfase"/>
</dbReference>
<dbReference type="EMBL" id="UOGE01000115">
    <property type="protein sequence ID" value="VAX26052.1"/>
    <property type="molecule type" value="Genomic_DNA"/>
</dbReference>
<keyword evidence="2 5" id="KW-0012">Acyltransferase</keyword>
<keyword evidence="3" id="KW-0812">Transmembrane</keyword>
<dbReference type="PANTHER" id="PTHR10434">
    <property type="entry name" value="1-ACYL-SN-GLYCEROL-3-PHOSPHATE ACYLTRANSFERASE"/>
    <property type="match status" value="1"/>
</dbReference>
<dbReference type="AlphaFoldDB" id="A0A3B1CCV3"/>
<dbReference type="PANTHER" id="PTHR10434:SF11">
    <property type="entry name" value="1-ACYL-SN-GLYCEROL-3-PHOSPHATE ACYLTRANSFERASE"/>
    <property type="match status" value="1"/>
</dbReference>
<evidence type="ECO:0000256" key="1">
    <source>
        <dbReference type="ARBA" id="ARBA00022679"/>
    </source>
</evidence>
<dbReference type="EC" id="2.3.1.51" evidence="5"/>
<protein>
    <submittedName>
        <fullName evidence="5">Acyl-CoA:1-acyl-sn-glycerol-3-phosphate acyltransferase</fullName>
        <ecNumber evidence="5">2.3.1.51</ecNumber>
    </submittedName>
</protein>
<keyword evidence="3" id="KW-1133">Transmembrane helix</keyword>
<keyword evidence="1 5" id="KW-0808">Transferase</keyword>
<sequence>MIEYDDKTVAKYRVGPIKKIFMWFARTVCVPPVGFFYLVLNRSRAVGLENVPDGPGVVFTSNHISAVDTFMIPYFTVGRFSLTPYFSPAKEELFKVPVVGYIMPLLGSFPVKRRQRDYSAMRRIAYIAKHYRMMLFPEGTRSKTGELLKGRAGVGWTIYHSRPKVIPTLLINTETYFLHGPARRWFCNPYTICFGPELDLSRFYEMEDNKETSQAIANEIMKTIGEMKKKYKDLYVRAP</sequence>
<organism evidence="5">
    <name type="scientific">hydrothermal vent metagenome</name>
    <dbReference type="NCBI Taxonomy" id="652676"/>
    <lineage>
        <taxon>unclassified sequences</taxon>
        <taxon>metagenomes</taxon>
        <taxon>ecological metagenomes</taxon>
    </lineage>
</organism>
<evidence type="ECO:0000259" key="4">
    <source>
        <dbReference type="SMART" id="SM00563"/>
    </source>
</evidence>
<gene>
    <name evidence="5" type="ORF">MNBD_NITROSPINAE02-355</name>
</gene>
<dbReference type="Pfam" id="PF01553">
    <property type="entry name" value="Acyltransferase"/>
    <property type="match status" value="1"/>
</dbReference>
<evidence type="ECO:0000256" key="3">
    <source>
        <dbReference type="SAM" id="Phobius"/>
    </source>
</evidence>
<evidence type="ECO:0000256" key="2">
    <source>
        <dbReference type="ARBA" id="ARBA00023315"/>
    </source>
</evidence>
<reference evidence="5" key="1">
    <citation type="submission" date="2018-06" db="EMBL/GenBank/DDBJ databases">
        <authorList>
            <person name="Zhirakovskaya E."/>
        </authorList>
    </citation>
    <scope>NUCLEOTIDE SEQUENCE</scope>
</reference>
<proteinExistence type="predicted"/>
<dbReference type="SUPFAM" id="SSF69593">
    <property type="entry name" value="Glycerol-3-phosphate (1)-acyltransferase"/>
    <property type="match status" value="1"/>
</dbReference>
<evidence type="ECO:0000313" key="5">
    <source>
        <dbReference type="EMBL" id="VAX26052.1"/>
    </source>
</evidence>
<dbReference type="SMART" id="SM00563">
    <property type="entry name" value="PlsC"/>
    <property type="match status" value="1"/>
</dbReference>
<feature type="transmembrane region" description="Helical" evidence="3">
    <location>
        <begin position="20"/>
        <end position="40"/>
    </location>
</feature>
<name>A0A3B1CCV3_9ZZZZ</name>
<dbReference type="CDD" id="cd07989">
    <property type="entry name" value="LPLAT_AGPAT-like"/>
    <property type="match status" value="1"/>
</dbReference>
<keyword evidence="3" id="KW-0472">Membrane</keyword>
<feature type="domain" description="Phospholipid/glycerol acyltransferase" evidence="4">
    <location>
        <begin position="57"/>
        <end position="173"/>
    </location>
</feature>